<sequence length="240" mass="23620">MTDTQSRTQLLTPVLAEAIGTAVLVIGGVGTAVLAGKTVGTIGIALAFGLTLAALVYAIGPISGCHVNPAITLAMAIRRRISPVTAVGYVVAQVIGAIVGAAVVLLVASGRPGYSVDVDGLGTNGYGAQSTGGYGLLPVAVIEIVLTAVLVFVVFAATDSIATPAGAGVAIGATLVVAHLVAIGIDSTSVNPARSLGPALFAGRTALGHLWVFIVFPLVGGVVGALLHRAVSGREEAVAA</sequence>
<evidence type="ECO:0000256" key="6">
    <source>
        <dbReference type="ARBA" id="ARBA00022989"/>
    </source>
</evidence>
<protein>
    <submittedName>
        <fullName evidence="10">Aquaporin Z</fullName>
    </submittedName>
</protein>
<dbReference type="PRINTS" id="PR00783">
    <property type="entry name" value="MINTRINSICP"/>
</dbReference>
<feature type="transmembrane region" description="Helical" evidence="9">
    <location>
        <begin position="42"/>
        <end position="65"/>
    </location>
</feature>
<evidence type="ECO:0000256" key="8">
    <source>
        <dbReference type="RuleBase" id="RU000477"/>
    </source>
</evidence>
<comment type="subcellular location">
    <subcellularLocation>
        <location evidence="1">Cell membrane</location>
        <topology evidence="1">Multi-pass membrane protein</topology>
    </subcellularLocation>
</comment>
<reference evidence="10 11" key="1">
    <citation type="submission" date="2022-06" db="EMBL/GenBank/DDBJ databases">
        <title>Genomic Encyclopedia of Archaeal and Bacterial Type Strains, Phase II (KMG-II): from individual species to whole genera.</title>
        <authorList>
            <person name="Goeker M."/>
        </authorList>
    </citation>
    <scope>NUCLEOTIDE SEQUENCE [LARGE SCALE GENOMIC DNA]</scope>
    <source>
        <strain evidence="10 11">DSM 45037</strain>
    </source>
</reference>
<dbReference type="InterPro" id="IPR022357">
    <property type="entry name" value="MIP_CS"/>
</dbReference>
<organism evidence="10 11">
    <name type="scientific">Williamsia serinedens</name>
    <dbReference type="NCBI Taxonomy" id="391736"/>
    <lineage>
        <taxon>Bacteria</taxon>
        <taxon>Bacillati</taxon>
        <taxon>Actinomycetota</taxon>
        <taxon>Actinomycetes</taxon>
        <taxon>Mycobacteriales</taxon>
        <taxon>Nocardiaceae</taxon>
        <taxon>Williamsia</taxon>
    </lineage>
</organism>
<feature type="transmembrane region" description="Helical" evidence="9">
    <location>
        <begin position="205"/>
        <end position="227"/>
    </location>
</feature>
<dbReference type="InterPro" id="IPR000425">
    <property type="entry name" value="MIP"/>
</dbReference>
<feature type="transmembrane region" description="Helical" evidence="9">
    <location>
        <begin position="86"/>
        <end position="108"/>
    </location>
</feature>
<evidence type="ECO:0000256" key="7">
    <source>
        <dbReference type="ARBA" id="ARBA00023136"/>
    </source>
</evidence>
<dbReference type="InterPro" id="IPR023271">
    <property type="entry name" value="Aquaporin-like"/>
</dbReference>
<feature type="transmembrane region" description="Helical" evidence="9">
    <location>
        <begin position="12"/>
        <end position="36"/>
    </location>
</feature>
<dbReference type="PANTHER" id="PTHR19139:SF199">
    <property type="entry name" value="MIP17260P"/>
    <property type="match status" value="1"/>
</dbReference>
<dbReference type="PANTHER" id="PTHR19139">
    <property type="entry name" value="AQUAPORIN TRANSPORTER"/>
    <property type="match status" value="1"/>
</dbReference>
<dbReference type="Pfam" id="PF00230">
    <property type="entry name" value="MIP"/>
    <property type="match status" value="1"/>
</dbReference>
<evidence type="ECO:0000313" key="10">
    <source>
        <dbReference type="EMBL" id="MCP2159369.1"/>
    </source>
</evidence>
<evidence type="ECO:0000313" key="11">
    <source>
        <dbReference type="Proteomes" id="UP001205740"/>
    </source>
</evidence>
<feature type="transmembrane region" description="Helical" evidence="9">
    <location>
        <begin position="136"/>
        <end position="158"/>
    </location>
</feature>
<dbReference type="PROSITE" id="PS00221">
    <property type="entry name" value="MIP"/>
    <property type="match status" value="1"/>
</dbReference>
<accession>A0ABT1GX99</accession>
<dbReference type="Gene3D" id="1.20.1080.10">
    <property type="entry name" value="Glycerol uptake facilitator protein"/>
    <property type="match status" value="1"/>
</dbReference>
<dbReference type="InterPro" id="IPR034294">
    <property type="entry name" value="Aquaporin_transptr"/>
</dbReference>
<evidence type="ECO:0000256" key="1">
    <source>
        <dbReference type="ARBA" id="ARBA00004651"/>
    </source>
</evidence>
<keyword evidence="5 8" id="KW-0812">Transmembrane</keyword>
<keyword evidence="4" id="KW-1003">Cell membrane</keyword>
<name>A0ABT1GX99_9NOCA</name>
<keyword evidence="6 9" id="KW-1133">Transmembrane helix</keyword>
<evidence type="ECO:0000256" key="4">
    <source>
        <dbReference type="ARBA" id="ARBA00022475"/>
    </source>
</evidence>
<evidence type="ECO:0000256" key="5">
    <source>
        <dbReference type="ARBA" id="ARBA00022692"/>
    </source>
</evidence>
<dbReference type="EMBL" id="JAMTCG010000001">
    <property type="protein sequence ID" value="MCP2159369.1"/>
    <property type="molecule type" value="Genomic_DNA"/>
</dbReference>
<evidence type="ECO:0000256" key="9">
    <source>
        <dbReference type="SAM" id="Phobius"/>
    </source>
</evidence>
<gene>
    <name evidence="10" type="ORF">LX12_000533</name>
</gene>
<comment type="similarity">
    <text evidence="2 8">Belongs to the MIP/aquaporin (TC 1.A.8) family.</text>
</comment>
<keyword evidence="3 8" id="KW-0813">Transport</keyword>
<feature type="transmembrane region" description="Helical" evidence="9">
    <location>
        <begin position="165"/>
        <end position="185"/>
    </location>
</feature>
<evidence type="ECO:0000256" key="3">
    <source>
        <dbReference type="ARBA" id="ARBA00022448"/>
    </source>
</evidence>
<keyword evidence="11" id="KW-1185">Reference proteome</keyword>
<dbReference type="RefSeq" id="WP_253652941.1">
    <property type="nucleotide sequence ID" value="NZ_BAAAOE010000004.1"/>
</dbReference>
<dbReference type="Proteomes" id="UP001205740">
    <property type="component" value="Unassembled WGS sequence"/>
</dbReference>
<comment type="caution">
    <text evidence="10">The sequence shown here is derived from an EMBL/GenBank/DDBJ whole genome shotgun (WGS) entry which is preliminary data.</text>
</comment>
<proteinExistence type="inferred from homology"/>
<dbReference type="SUPFAM" id="SSF81338">
    <property type="entry name" value="Aquaporin-like"/>
    <property type="match status" value="1"/>
</dbReference>
<keyword evidence="7 9" id="KW-0472">Membrane</keyword>
<evidence type="ECO:0000256" key="2">
    <source>
        <dbReference type="ARBA" id="ARBA00006175"/>
    </source>
</evidence>